<organism evidence="5 6">
    <name type="scientific">Caballeronia hypogeia</name>
    <dbReference type="NCBI Taxonomy" id="1777140"/>
    <lineage>
        <taxon>Bacteria</taxon>
        <taxon>Pseudomonadati</taxon>
        <taxon>Pseudomonadota</taxon>
        <taxon>Betaproteobacteria</taxon>
        <taxon>Burkholderiales</taxon>
        <taxon>Burkholderiaceae</taxon>
        <taxon>Caballeronia</taxon>
    </lineage>
</organism>
<sequence length="377" mass="41491">MIEVTRNGAMVLQDAPEVAFEIVNRVAIVTLDRPHALNALSHDMIALLADAFAQCDEDPSIVAVVLRGSGDKAFCAGGDVRKLYHAARNDPHHETPWLKFFVDEYRLDHTVHCFAKPVVALMDGIVMGGGMGLAQGAALRVATERTRMAMPETRIGLLPDVGATHFLRVLPRDLALYVGLTGARLTGADAKRVGLADECVPSSWLRGFIERLEKVRWDDAPDAMTQLKRVFVPSANLERHAPLDEIRAHIRRHFAASAAGGAERIMSSLAAEGSDWARATLATLESHSPTMLEVTYHALMRGRQMPLADCFRMELGIVYRAIDDGDFVEGVRGLIVDKDLRPRFAPGSLAEVRAERVQHFLSSPWRREMHPLADLGA</sequence>
<dbReference type="GO" id="GO:0003860">
    <property type="term" value="F:3-hydroxyisobutyryl-CoA hydrolase activity"/>
    <property type="evidence" value="ECO:0007669"/>
    <property type="project" value="UniProtKB-EC"/>
</dbReference>
<evidence type="ECO:0000256" key="2">
    <source>
        <dbReference type="ARBA" id="ARBA00011915"/>
    </source>
</evidence>
<dbReference type="RefSeq" id="WP_061170010.1">
    <property type="nucleotide sequence ID" value="NZ_FCOA02000019.1"/>
</dbReference>
<evidence type="ECO:0000313" key="5">
    <source>
        <dbReference type="EMBL" id="SAK78554.1"/>
    </source>
</evidence>
<protein>
    <recommendedName>
        <fullName evidence="2">3-hydroxyisobutyryl-CoA hydrolase</fullName>
        <ecNumber evidence="2">3.1.2.4</ecNumber>
    </recommendedName>
</protein>
<evidence type="ECO:0000313" key="6">
    <source>
        <dbReference type="Proteomes" id="UP000054851"/>
    </source>
</evidence>
<dbReference type="InterPro" id="IPR032259">
    <property type="entry name" value="HIBYL-CoA-H"/>
</dbReference>
<keyword evidence="3" id="KW-0378">Hydrolase</keyword>
<gene>
    <name evidence="5" type="ORF">AWB79_04914</name>
</gene>
<dbReference type="SUPFAM" id="SSF52096">
    <property type="entry name" value="ClpP/crotonase"/>
    <property type="match status" value="1"/>
</dbReference>
<dbReference type="PANTHER" id="PTHR43176">
    <property type="entry name" value="3-HYDROXYISOBUTYRYL-COA HYDROLASE-RELATED"/>
    <property type="match status" value="1"/>
</dbReference>
<dbReference type="Proteomes" id="UP000054851">
    <property type="component" value="Unassembled WGS sequence"/>
</dbReference>
<comment type="catalytic activity">
    <reaction evidence="1">
        <text>3-hydroxy-2-methylpropanoyl-CoA + H2O = 3-hydroxy-2-methylpropanoate + CoA + H(+)</text>
        <dbReference type="Rhea" id="RHEA:20888"/>
        <dbReference type="ChEBI" id="CHEBI:11805"/>
        <dbReference type="ChEBI" id="CHEBI:15377"/>
        <dbReference type="ChEBI" id="CHEBI:15378"/>
        <dbReference type="ChEBI" id="CHEBI:57287"/>
        <dbReference type="ChEBI" id="CHEBI:57340"/>
        <dbReference type="EC" id="3.1.2.4"/>
    </reaction>
</comment>
<keyword evidence="6" id="KW-1185">Reference proteome</keyword>
<evidence type="ECO:0000256" key="3">
    <source>
        <dbReference type="ARBA" id="ARBA00022801"/>
    </source>
</evidence>
<dbReference type="EC" id="3.1.2.4" evidence="2"/>
<dbReference type="Gene3D" id="3.90.226.10">
    <property type="entry name" value="2-enoyl-CoA Hydratase, Chain A, domain 1"/>
    <property type="match status" value="1"/>
</dbReference>
<dbReference type="OrthoDB" id="9790967at2"/>
<name>A0A158C877_9BURK</name>
<dbReference type="NCBIfam" id="NF004127">
    <property type="entry name" value="PRK05617.1"/>
    <property type="match status" value="1"/>
</dbReference>
<evidence type="ECO:0000259" key="4">
    <source>
        <dbReference type="Pfam" id="PF16113"/>
    </source>
</evidence>
<dbReference type="EMBL" id="FCOA02000019">
    <property type="protein sequence ID" value="SAK78554.1"/>
    <property type="molecule type" value="Genomic_DNA"/>
</dbReference>
<comment type="caution">
    <text evidence="5">The sequence shown here is derived from an EMBL/GenBank/DDBJ whole genome shotgun (WGS) entry which is preliminary data.</text>
</comment>
<feature type="domain" description="Enoyl-CoA hydratase/isomerase" evidence="4">
    <location>
        <begin position="27"/>
        <end position="361"/>
    </location>
</feature>
<accession>A0A158C877</accession>
<dbReference type="STRING" id="1777140.AWB79_04914"/>
<dbReference type="GO" id="GO:0006574">
    <property type="term" value="P:L-valine catabolic process"/>
    <property type="evidence" value="ECO:0007669"/>
    <property type="project" value="TreeGrafter"/>
</dbReference>
<dbReference type="InterPro" id="IPR029045">
    <property type="entry name" value="ClpP/crotonase-like_dom_sf"/>
</dbReference>
<dbReference type="AlphaFoldDB" id="A0A158C877"/>
<dbReference type="CDD" id="cd06558">
    <property type="entry name" value="crotonase-like"/>
    <property type="match status" value="1"/>
</dbReference>
<dbReference type="PANTHER" id="PTHR43176:SF3">
    <property type="entry name" value="3-HYDROXYISOBUTYRYL-COA HYDROLASE, MITOCHONDRIAL"/>
    <property type="match status" value="1"/>
</dbReference>
<dbReference type="InterPro" id="IPR045004">
    <property type="entry name" value="ECH_dom"/>
</dbReference>
<dbReference type="Pfam" id="PF16113">
    <property type="entry name" value="ECH_2"/>
    <property type="match status" value="1"/>
</dbReference>
<proteinExistence type="predicted"/>
<reference evidence="5" key="1">
    <citation type="submission" date="2016-01" db="EMBL/GenBank/DDBJ databases">
        <authorList>
            <person name="Peeters C."/>
        </authorList>
    </citation>
    <scope>NUCLEOTIDE SEQUENCE</scope>
    <source>
        <strain evidence="5">LMG 29322</strain>
    </source>
</reference>
<evidence type="ECO:0000256" key="1">
    <source>
        <dbReference type="ARBA" id="ARBA00001709"/>
    </source>
</evidence>